<keyword evidence="3" id="KW-0862">Zinc</keyword>
<dbReference type="Pfam" id="PF15227">
    <property type="entry name" value="zf-C3HC4_4"/>
    <property type="match status" value="1"/>
</dbReference>
<dbReference type="PROSITE" id="PS50089">
    <property type="entry name" value="ZF_RING_2"/>
    <property type="match status" value="1"/>
</dbReference>
<dbReference type="EMBL" id="JAMKFB020000189">
    <property type="protein sequence ID" value="KAL0152748.1"/>
    <property type="molecule type" value="Genomic_DNA"/>
</dbReference>
<evidence type="ECO:0000256" key="4">
    <source>
        <dbReference type="PROSITE-ProRule" id="PRU00175"/>
    </source>
</evidence>
<dbReference type="Gene3D" id="3.30.40.10">
    <property type="entry name" value="Zinc/RING finger domain, C3HC4 (zinc finger)"/>
    <property type="match status" value="1"/>
</dbReference>
<dbReference type="InterPro" id="IPR017907">
    <property type="entry name" value="Znf_RING_CS"/>
</dbReference>
<name>A0ABD0MXD6_CIRMR</name>
<protein>
    <recommendedName>
        <fullName evidence="6">RING-type domain-containing protein</fullName>
    </recommendedName>
</protein>
<dbReference type="GO" id="GO:0008270">
    <property type="term" value="F:zinc ion binding"/>
    <property type="evidence" value="ECO:0007669"/>
    <property type="project" value="UniProtKB-KW"/>
</dbReference>
<dbReference type="PROSITE" id="PS00518">
    <property type="entry name" value="ZF_RING_1"/>
    <property type="match status" value="1"/>
</dbReference>
<reference evidence="7 8" key="1">
    <citation type="submission" date="2024-05" db="EMBL/GenBank/DDBJ databases">
        <title>Genome sequencing and assembly of Indian major carp, Cirrhinus mrigala (Hamilton, 1822).</title>
        <authorList>
            <person name="Mohindra V."/>
            <person name="Chowdhury L.M."/>
            <person name="Lal K."/>
            <person name="Jena J.K."/>
        </authorList>
    </citation>
    <scope>NUCLEOTIDE SEQUENCE [LARGE SCALE GENOMIC DNA]</scope>
    <source>
        <strain evidence="7">CM1030</strain>
        <tissue evidence="7">Blood</tissue>
    </source>
</reference>
<dbReference type="InterPro" id="IPR051051">
    <property type="entry name" value="E3_ubiq-ligase_TRIM/RNF"/>
</dbReference>
<evidence type="ECO:0000259" key="6">
    <source>
        <dbReference type="PROSITE" id="PS50089"/>
    </source>
</evidence>
<organism evidence="7 8">
    <name type="scientific">Cirrhinus mrigala</name>
    <name type="common">Mrigala</name>
    <dbReference type="NCBI Taxonomy" id="683832"/>
    <lineage>
        <taxon>Eukaryota</taxon>
        <taxon>Metazoa</taxon>
        <taxon>Chordata</taxon>
        <taxon>Craniata</taxon>
        <taxon>Vertebrata</taxon>
        <taxon>Euteleostomi</taxon>
        <taxon>Actinopterygii</taxon>
        <taxon>Neopterygii</taxon>
        <taxon>Teleostei</taxon>
        <taxon>Ostariophysi</taxon>
        <taxon>Cypriniformes</taxon>
        <taxon>Cyprinidae</taxon>
        <taxon>Labeoninae</taxon>
        <taxon>Labeonini</taxon>
        <taxon>Cirrhinus</taxon>
    </lineage>
</organism>
<sequence length="271" mass="31637">MAEARFSQDEFMCPVCLDLLKDPVTIHCGHSYCKSCITGCWDQEDQKRVYSCPQCRRTFSPRPALAKNTMLAEVVDKLKKIKLAADCYAGAGDVKCDACTGRKHKAVKSCLVCLNSYCQTHLEQHERLFEGKRHNLTDVTGRLQEMICHEHEKHLEMNEKQKQLNETQRLFQQRIQQRKKDLQQLREAVKSHKRSAQTAVQDSERIFAELIHSIERSRSELIQLIRDQERAAVSQAEGRLERLRQEINDLRRRDAELEQLLHTQDHIQFLQ</sequence>
<dbReference type="InterPro" id="IPR058030">
    <property type="entry name" value="TRIM8/14/16/25/29/45/65_CC"/>
</dbReference>
<evidence type="ECO:0000256" key="1">
    <source>
        <dbReference type="ARBA" id="ARBA00022723"/>
    </source>
</evidence>
<dbReference type="SMART" id="SM00184">
    <property type="entry name" value="RING"/>
    <property type="match status" value="1"/>
</dbReference>
<accession>A0ABD0MXD6</accession>
<keyword evidence="2 4" id="KW-0863">Zinc-finger</keyword>
<keyword evidence="8" id="KW-1185">Reference proteome</keyword>
<dbReference type="Gene3D" id="4.10.830.40">
    <property type="match status" value="1"/>
</dbReference>
<evidence type="ECO:0000313" key="7">
    <source>
        <dbReference type="EMBL" id="KAL0152748.1"/>
    </source>
</evidence>
<dbReference type="AlphaFoldDB" id="A0ABD0MXD6"/>
<evidence type="ECO:0000256" key="2">
    <source>
        <dbReference type="ARBA" id="ARBA00022771"/>
    </source>
</evidence>
<dbReference type="Proteomes" id="UP001529510">
    <property type="component" value="Unassembled WGS sequence"/>
</dbReference>
<dbReference type="InterPro" id="IPR013083">
    <property type="entry name" value="Znf_RING/FYVE/PHD"/>
</dbReference>
<feature type="coiled-coil region" evidence="5">
    <location>
        <begin position="226"/>
        <end position="260"/>
    </location>
</feature>
<dbReference type="SUPFAM" id="SSF57850">
    <property type="entry name" value="RING/U-box"/>
    <property type="match status" value="1"/>
</dbReference>
<keyword evidence="1" id="KW-0479">Metal-binding</keyword>
<dbReference type="PANTHER" id="PTHR25465">
    <property type="entry name" value="B-BOX DOMAIN CONTAINING"/>
    <property type="match status" value="1"/>
</dbReference>
<dbReference type="PANTHER" id="PTHR25465:SF5">
    <property type="entry name" value="E3 UBIQUITIN_ISG15 LIGASE TRIM25-RELATED"/>
    <property type="match status" value="1"/>
</dbReference>
<comment type="caution">
    <text evidence="7">The sequence shown here is derived from an EMBL/GenBank/DDBJ whole genome shotgun (WGS) entry which is preliminary data.</text>
</comment>
<gene>
    <name evidence="7" type="ORF">M9458_052471</name>
</gene>
<evidence type="ECO:0000256" key="5">
    <source>
        <dbReference type="SAM" id="Coils"/>
    </source>
</evidence>
<proteinExistence type="predicted"/>
<dbReference type="InterPro" id="IPR001841">
    <property type="entry name" value="Znf_RING"/>
</dbReference>
<evidence type="ECO:0000313" key="8">
    <source>
        <dbReference type="Proteomes" id="UP001529510"/>
    </source>
</evidence>
<dbReference type="Pfam" id="PF25600">
    <property type="entry name" value="TRIM_CC"/>
    <property type="match status" value="1"/>
</dbReference>
<feature type="coiled-coil region" evidence="5">
    <location>
        <begin position="175"/>
        <end position="202"/>
    </location>
</feature>
<keyword evidence="5" id="KW-0175">Coiled coil</keyword>
<feature type="non-terminal residue" evidence="7">
    <location>
        <position position="271"/>
    </location>
</feature>
<evidence type="ECO:0000256" key="3">
    <source>
        <dbReference type="ARBA" id="ARBA00022833"/>
    </source>
</evidence>
<feature type="domain" description="RING-type" evidence="6">
    <location>
        <begin position="13"/>
        <end position="56"/>
    </location>
</feature>